<keyword evidence="9" id="KW-1185">Reference proteome</keyword>
<dbReference type="STRING" id="34027.SAMN05421829_105235"/>
<reference evidence="9" key="1">
    <citation type="submission" date="2017-01" db="EMBL/GenBank/DDBJ databases">
        <authorList>
            <person name="Varghese N."/>
            <person name="Submissions S."/>
        </authorList>
    </citation>
    <scope>NUCLEOTIDE SEQUENCE [LARGE SCALE GENOMIC DNA]</scope>
    <source>
        <strain evidence="9">ATCC 51758</strain>
    </source>
</reference>
<dbReference type="Pfam" id="PF00672">
    <property type="entry name" value="HAMP"/>
    <property type="match status" value="1"/>
</dbReference>
<comment type="subcellular location">
    <subcellularLocation>
        <location evidence="1">Membrane</location>
    </subcellularLocation>
</comment>
<dbReference type="InterPro" id="IPR003660">
    <property type="entry name" value="HAMP_dom"/>
</dbReference>
<feature type="domain" description="Methyl-accepting transducer" evidence="6">
    <location>
        <begin position="272"/>
        <end position="508"/>
    </location>
</feature>
<evidence type="ECO:0000256" key="4">
    <source>
        <dbReference type="PROSITE-ProRule" id="PRU00284"/>
    </source>
</evidence>
<keyword evidence="5" id="KW-0812">Transmembrane</keyword>
<feature type="transmembrane region" description="Helical" evidence="5">
    <location>
        <begin position="193"/>
        <end position="211"/>
    </location>
</feature>
<comment type="similarity">
    <text evidence="3">Belongs to the methyl-accepting chemotaxis (MCP) protein family.</text>
</comment>
<dbReference type="FunFam" id="1.10.287.950:FF:000001">
    <property type="entry name" value="Methyl-accepting chemotaxis sensory transducer"/>
    <property type="match status" value="1"/>
</dbReference>
<name>A0A1N6U675_9RHOO</name>
<accession>A0A1N6U675</accession>
<feature type="transmembrane region" description="Helical" evidence="5">
    <location>
        <begin position="9"/>
        <end position="31"/>
    </location>
</feature>
<dbReference type="GO" id="GO:0016020">
    <property type="term" value="C:membrane"/>
    <property type="evidence" value="ECO:0007669"/>
    <property type="project" value="UniProtKB-SubCell"/>
</dbReference>
<evidence type="ECO:0000313" key="8">
    <source>
        <dbReference type="EMBL" id="SIQ61037.1"/>
    </source>
</evidence>
<proteinExistence type="inferred from homology"/>
<dbReference type="PANTHER" id="PTHR32089:SF112">
    <property type="entry name" value="LYSOZYME-LIKE PROTEIN-RELATED"/>
    <property type="match status" value="1"/>
</dbReference>
<dbReference type="CDD" id="cd06225">
    <property type="entry name" value="HAMP"/>
    <property type="match status" value="1"/>
</dbReference>
<dbReference type="Proteomes" id="UP000186819">
    <property type="component" value="Unassembled WGS sequence"/>
</dbReference>
<dbReference type="GO" id="GO:0004888">
    <property type="term" value="F:transmembrane signaling receptor activity"/>
    <property type="evidence" value="ECO:0007669"/>
    <property type="project" value="InterPro"/>
</dbReference>
<dbReference type="AlphaFoldDB" id="A0A1N6U675"/>
<dbReference type="Gene3D" id="3.30.450.290">
    <property type="match status" value="1"/>
</dbReference>
<evidence type="ECO:0000256" key="2">
    <source>
        <dbReference type="ARBA" id="ARBA00023224"/>
    </source>
</evidence>
<gene>
    <name evidence="8" type="ORF">SAMN05421829_105235</name>
</gene>
<keyword evidence="2 4" id="KW-0807">Transducer</keyword>
<dbReference type="Gene3D" id="1.10.287.950">
    <property type="entry name" value="Methyl-accepting chemotaxis protein"/>
    <property type="match status" value="1"/>
</dbReference>
<dbReference type="PANTHER" id="PTHR32089">
    <property type="entry name" value="METHYL-ACCEPTING CHEMOTAXIS PROTEIN MCPB"/>
    <property type="match status" value="1"/>
</dbReference>
<feature type="domain" description="HAMP" evidence="7">
    <location>
        <begin position="213"/>
        <end position="267"/>
    </location>
</feature>
<evidence type="ECO:0000256" key="5">
    <source>
        <dbReference type="SAM" id="Phobius"/>
    </source>
</evidence>
<evidence type="ECO:0000256" key="1">
    <source>
        <dbReference type="ARBA" id="ARBA00004370"/>
    </source>
</evidence>
<protein>
    <submittedName>
        <fullName evidence="8">Methyl-accepting chemotaxis protein</fullName>
    </submittedName>
</protein>
<dbReference type="PROSITE" id="PS50885">
    <property type="entry name" value="HAMP"/>
    <property type="match status" value="1"/>
</dbReference>
<keyword evidence="5" id="KW-1133">Transmembrane helix</keyword>
<keyword evidence="5" id="KW-0472">Membrane</keyword>
<dbReference type="Pfam" id="PF00015">
    <property type="entry name" value="MCPsignal"/>
    <property type="match status" value="1"/>
</dbReference>
<sequence>MLRISDIKIWVRLTASIWALLIVVWAGMIFWDSHNSRKLAVDQAMDFSLSMHDSALAGMTAMMITETMHKKHVLLDQISHLAAIRELRVVPGELAREGVESSKDEGRPRNDLTPNELEAQVLRTGEPYVEVREDKEGAYLLAIRPTKNVTKYLGRNCVECHDAPENATIGTIGIKISLDKTDKAITAKRFESLGIALVASLVVLLFIWSFIRGAVTGPLDRMVAGLRAIVSGEGDLTRRLEVRGSDEIGIASAVFNEMMAKIAGLVRHVGESAAQVSTAAAELVVRADQVVASSQSQSATSATTAQAVEQMVASIATVARSAEEVRQLSRESLRRSDEGNASLTTLDERVGMVETTVRGIADSVGEFVSSTTAITHITSEVKELAEQTNLLALNAAIEAARAGEQGRGFAVVADEVRKLAEKSASSANEIDAITHTLGKQSEQVTRAIADAMDHIATSRESMMTVNGVLAAASESVVAVGRGLDSIAAATQEQERVSADVFSGIETIKQMAQGNSEAAGQTAAAARNMGALAGELQGAVGRFHT</sequence>
<dbReference type="EMBL" id="FTMD01000005">
    <property type="protein sequence ID" value="SIQ61037.1"/>
    <property type="molecule type" value="Genomic_DNA"/>
</dbReference>
<dbReference type="SMART" id="SM00304">
    <property type="entry name" value="HAMP"/>
    <property type="match status" value="1"/>
</dbReference>
<dbReference type="GO" id="GO:0007165">
    <property type="term" value="P:signal transduction"/>
    <property type="evidence" value="ECO:0007669"/>
    <property type="project" value="UniProtKB-KW"/>
</dbReference>
<evidence type="ECO:0000259" key="6">
    <source>
        <dbReference type="PROSITE" id="PS50111"/>
    </source>
</evidence>
<evidence type="ECO:0000256" key="3">
    <source>
        <dbReference type="ARBA" id="ARBA00029447"/>
    </source>
</evidence>
<organism evidence="8 9">
    <name type="scientific">Aromatoleum tolulyticum</name>
    <dbReference type="NCBI Taxonomy" id="34027"/>
    <lineage>
        <taxon>Bacteria</taxon>
        <taxon>Pseudomonadati</taxon>
        <taxon>Pseudomonadota</taxon>
        <taxon>Betaproteobacteria</taxon>
        <taxon>Rhodocyclales</taxon>
        <taxon>Rhodocyclaceae</taxon>
        <taxon>Aromatoleum</taxon>
    </lineage>
</organism>
<dbReference type="PROSITE" id="PS50111">
    <property type="entry name" value="CHEMOTAXIS_TRANSDUC_2"/>
    <property type="match status" value="1"/>
</dbReference>
<dbReference type="InterPro" id="IPR004090">
    <property type="entry name" value="Chemotax_Me-accpt_rcpt"/>
</dbReference>
<evidence type="ECO:0000313" key="9">
    <source>
        <dbReference type="Proteomes" id="UP000186819"/>
    </source>
</evidence>
<dbReference type="SUPFAM" id="SSF58104">
    <property type="entry name" value="Methyl-accepting chemotaxis protein (MCP) signaling domain"/>
    <property type="match status" value="1"/>
</dbReference>
<dbReference type="RefSeq" id="WP_076601911.1">
    <property type="nucleotide sequence ID" value="NZ_FTMD01000005.1"/>
</dbReference>
<dbReference type="GO" id="GO:0006935">
    <property type="term" value="P:chemotaxis"/>
    <property type="evidence" value="ECO:0007669"/>
    <property type="project" value="InterPro"/>
</dbReference>
<dbReference type="PRINTS" id="PR00260">
    <property type="entry name" value="CHEMTRNSDUCR"/>
</dbReference>
<dbReference type="SMART" id="SM00283">
    <property type="entry name" value="MA"/>
    <property type="match status" value="1"/>
</dbReference>
<dbReference type="InterPro" id="IPR004089">
    <property type="entry name" value="MCPsignal_dom"/>
</dbReference>
<evidence type="ECO:0000259" key="7">
    <source>
        <dbReference type="PROSITE" id="PS50885"/>
    </source>
</evidence>